<name>A0ABU1I7Q9_9BURK</name>
<dbReference type="EMBL" id="JAVIZX010000001">
    <property type="protein sequence ID" value="MDR6213247.1"/>
    <property type="molecule type" value="Genomic_DNA"/>
</dbReference>
<organism evidence="1 2">
    <name type="scientific">Paracidovorax wautersii</name>
    <dbReference type="NCBI Taxonomy" id="1177982"/>
    <lineage>
        <taxon>Bacteria</taxon>
        <taxon>Pseudomonadati</taxon>
        <taxon>Pseudomonadota</taxon>
        <taxon>Betaproteobacteria</taxon>
        <taxon>Burkholderiales</taxon>
        <taxon>Comamonadaceae</taxon>
        <taxon>Paracidovorax</taxon>
    </lineage>
</organism>
<keyword evidence="2" id="KW-1185">Reference proteome</keyword>
<comment type="caution">
    <text evidence="1">The sequence shown here is derived from an EMBL/GenBank/DDBJ whole genome shotgun (WGS) entry which is preliminary data.</text>
</comment>
<sequence length="83" mass="9099">MAYTGFTPVTIQEDSEAADIPSMREMPDVGYSKYLDGGLFFTDHHDVLRAVHGGYPIATTSRQVDLLVEYLEGVKSRMVSAGS</sequence>
<protein>
    <submittedName>
        <fullName evidence="1">Uncharacterized protein</fullName>
    </submittedName>
</protein>
<accession>A0ABU1I7Q9</accession>
<reference evidence="1 2" key="1">
    <citation type="submission" date="2023-08" db="EMBL/GenBank/DDBJ databases">
        <title>Functional and genomic diversity of the sorghum phyllosphere microbiome.</title>
        <authorList>
            <person name="Shade A."/>
        </authorList>
    </citation>
    <scope>NUCLEOTIDE SEQUENCE [LARGE SCALE GENOMIC DNA]</scope>
    <source>
        <strain evidence="1 2">SORGH_AS_0335</strain>
    </source>
</reference>
<evidence type="ECO:0000313" key="1">
    <source>
        <dbReference type="EMBL" id="MDR6213247.1"/>
    </source>
</evidence>
<evidence type="ECO:0000313" key="2">
    <source>
        <dbReference type="Proteomes" id="UP001267710"/>
    </source>
</evidence>
<dbReference type="RefSeq" id="WP_309826591.1">
    <property type="nucleotide sequence ID" value="NZ_JAVIZX010000001.1"/>
</dbReference>
<gene>
    <name evidence="1" type="ORF">QE399_000936</name>
</gene>
<proteinExistence type="predicted"/>
<dbReference type="Proteomes" id="UP001267710">
    <property type="component" value="Unassembled WGS sequence"/>
</dbReference>